<feature type="region of interest" description="Disordered" evidence="1">
    <location>
        <begin position="49"/>
        <end position="91"/>
    </location>
</feature>
<dbReference type="EMBL" id="UYRU01084831">
    <property type="protein sequence ID" value="VDN34161.1"/>
    <property type="molecule type" value="Genomic_DNA"/>
</dbReference>
<feature type="compositionally biased region" description="Basic and acidic residues" evidence="1">
    <location>
        <begin position="82"/>
        <end position="91"/>
    </location>
</feature>
<name>A0A3P7NV77_DIBLA</name>
<gene>
    <name evidence="2" type="ORF">DILT_LOCUS16440</name>
</gene>
<organism evidence="2 3">
    <name type="scientific">Dibothriocephalus latus</name>
    <name type="common">Fish tapeworm</name>
    <name type="synonym">Diphyllobothrium latum</name>
    <dbReference type="NCBI Taxonomy" id="60516"/>
    <lineage>
        <taxon>Eukaryota</taxon>
        <taxon>Metazoa</taxon>
        <taxon>Spiralia</taxon>
        <taxon>Lophotrochozoa</taxon>
        <taxon>Platyhelminthes</taxon>
        <taxon>Cestoda</taxon>
        <taxon>Eucestoda</taxon>
        <taxon>Diphyllobothriidea</taxon>
        <taxon>Diphyllobothriidae</taxon>
        <taxon>Dibothriocephalus</taxon>
    </lineage>
</organism>
<dbReference type="Proteomes" id="UP000281553">
    <property type="component" value="Unassembled WGS sequence"/>
</dbReference>
<accession>A0A3P7NV77</accession>
<keyword evidence="3" id="KW-1185">Reference proteome</keyword>
<reference evidence="2 3" key="1">
    <citation type="submission" date="2018-11" db="EMBL/GenBank/DDBJ databases">
        <authorList>
            <consortium name="Pathogen Informatics"/>
        </authorList>
    </citation>
    <scope>NUCLEOTIDE SEQUENCE [LARGE SCALE GENOMIC DNA]</scope>
</reference>
<dbReference type="AlphaFoldDB" id="A0A3P7NV77"/>
<sequence>MAALLTDDVTSLQIGITVPGVFECDLNWGGFQEAEEGIERSPVVVNINERSPSSSGLESSDERPTIPTYNENEQLLGEEEEEKKVEVQCDL</sequence>
<proteinExistence type="predicted"/>
<evidence type="ECO:0000313" key="2">
    <source>
        <dbReference type="EMBL" id="VDN34161.1"/>
    </source>
</evidence>
<evidence type="ECO:0000313" key="3">
    <source>
        <dbReference type="Proteomes" id="UP000281553"/>
    </source>
</evidence>
<protein>
    <submittedName>
        <fullName evidence="2">Uncharacterized protein</fullName>
    </submittedName>
</protein>
<evidence type="ECO:0000256" key="1">
    <source>
        <dbReference type="SAM" id="MobiDB-lite"/>
    </source>
</evidence>